<accession>A0A7X9LES6</accession>
<evidence type="ECO:0000256" key="1">
    <source>
        <dbReference type="SAM" id="Phobius"/>
    </source>
</evidence>
<dbReference type="RefSeq" id="WP_003086837.1">
    <property type="nucleotide sequence ID" value="NZ_CP043405.1"/>
</dbReference>
<evidence type="ECO:0000313" key="3">
    <source>
        <dbReference type="Proteomes" id="UP000532121"/>
    </source>
</evidence>
<organism evidence="2 3">
    <name type="scientific">Streptococcus ratti</name>
    <dbReference type="NCBI Taxonomy" id="1341"/>
    <lineage>
        <taxon>Bacteria</taxon>
        <taxon>Bacillati</taxon>
        <taxon>Bacillota</taxon>
        <taxon>Bacilli</taxon>
        <taxon>Lactobacillales</taxon>
        <taxon>Streptococcaceae</taxon>
        <taxon>Streptococcus</taxon>
    </lineage>
</organism>
<keyword evidence="1" id="KW-1133">Transmembrane helix</keyword>
<dbReference type="InterPro" id="IPR053468">
    <property type="entry name" value="ComGE-like"/>
</dbReference>
<feature type="transmembrane region" description="Helical" evidence="1">
    <location>
        <begin position="12"/>
        <end position="32"/>
    </location>
</feature>
<keyword evidence="1" id="KW-0812">Transmembrane</keyword>
<dbReference type="NCBIfam" id="NF041013">
    <property type="entry name" value="T4P_ComGE"/>
    <property type="match status" value="1"/>
</dbReference>
<evidence type="ECO:0000313" key="2">
    <source>
        <dbReference type="EMBL" id="NMD49522.1"/>
    </source>
</evidence>
<dbReference type="EMBL" id="JABASA010000015">
    <property type="protein sequence ID" value="NMD49522.1"/>
    <property type="molecule type" value="Genomic_DNA"/>
</dbReference>
<name>A0A7X9LES6_STRRT</name>
<dbReference type="InterPro" id="IPR021749">
    <property type="entry name" value="ComGE"/>
</dbReference>
<reference evidence="2 3" key="1">
    <citation type="submission" date="2020-04" db="EMBL/GenBank/DDBJ databases">
        <title>MicrobeNet Type strains.</title>
        <authorList>
            <person name="Nicholson A.C."/>
        </authorList>
    </citation>
    <scope>NUCLEOTIDE SEQUENCE [LARGE SCALE GENOMIC DNA]</scope>
    <source>
        <strain evidence="2 3">DSM 22768</strain>
    </source>
</reference>
<dbReference type="Proteomes" id="UP000532121">
    <property type="component" value="Unassembled WGS sequence"/>
</dbReference>
<gene>
    <name evidence="2" type="ORF">HHO37_07580</name>
</gene>
<dbReference type="AlphaFoldDB" id="A0A7X9LES6"/>
<dbReference type="Pfam" id="PF11773">
    <property type="entry name" value="ComGE"/>
    <property type="match status" value="1"/>
</dbReference>
<proteinExistence type="predicted"/>
<comment type="caution">
    <text evidence="2">The sequence shown here is derived from an EMBL/GenBank/DDBJ whole genome shotgun (WGS) entry which is preliminary data.</text>
</comment>
<keyword evidence="1" id="KW-0472">Membrane</keyword>
<sequence length="97" mass="11023">MVNIKRQKIKAYILLESLIALGLLVTITSLILQQINHDQKRAADNLQRQEVMNAAIMAVQTKQDKLSLNGISVRVIRDETSIAVYHEQREVISLVKE</sequence>
<protein>
    <submittedName>
        <fullName evidence="2">Type II secretory pathway, pseudopilin PulG</fullName>
    </submittedName>
</protein>